<dbReference type="STRING" id="638301.HMPREF0444_0653"/>
<proteinExistence type="predicted"/>
<name>C8NFF8_9LACT</name>
<dbReference type="InterPro" id="IPR042099">
    <property type="entry name" value="ANL_N_sf"/>
</dbReference>
<dbReference type="InterPro" id="IPR000873">
    <property type="entry name" value="AMP-dep_synth/lig_dom"/>
</dbReference>
<evidence type="ECO:0000313" key="2">
    <source>
        <dbReference type="EMBL" id="EEW37687.1"/>
    </source>
</evidence>
<feature type="domain" description="AMP-dependent synthetase/ligase" evidence="1">
    <location>
        <begin position="27"/>
        <end position="386"/>
    </location>
</feature>
<dbReference type="InterPro" id="IPR050237">
    <property type="entry name" value="ATP-dep_AMP-bd_enzyme"/>
</dbReference>
<gene>
    <name evidence="2" type="ORF">HMPREF0444_0653</name>
</gene>
<accession>C8NFF8</accession>
<dbReference type="PANTHER" id="PTHR43767">
    <property type="entry name" value="LONG-CHAIN-FATTY-ACID--COA LIGASE"/>
    <property type="match status" value="1"/>
</dbReference>
<dbReference type="Proteomes" id="UP000005926">
    <property type="component" value="Unassembled WGS sequence"/>
</dbReference>
<organism evidence="2 3">
    <name type="scientific">Granulicatella adiacens ATCC 49175</name>
    <dbReference type="NCBI Taxonomy" id="638301"/>
    <lineage>
        <taxon>Bacteria</taxon>
        <taxon>Bacillati</taxon>
        <taxon>Bacillota</taxon>
        <taxon>Bacilli</taxon>
        <taxon>Lactobacillales</taxon>
        <taxon>Carnobacteriaceae</taxon>
        <taxon>Granulicatella</taxon>
    </lineage>
</organism>
<dbReference type="Pfam" id="PF00501">
    <property type="entry name" value="AMP-binding"/>
    <property type="match status" value="1"/>
</dbReference>
<dbReference type="HOGENOM" id="CLU_000022_74_1_9"/>
<dbReference type="InterPro" id="IPR020845">
    <property type="entry name" value="AMP-binding_CS"/>
</dbReference>
<protein>
    <submittedName>
        <fullName evidence="2">AMP-binding enzyme</fullName>
    </submittedName>
</protein>
<evidence type="ECO:0000259" key="1">
    <source>
        <dbReference type="Pfam" id="PF00501"/>
    </source>
</evidence>
<keyword evidence="3" id="KW-1185">Reference proteome</keyword>
<dbReference type="eggNOG" id="COG0318">
    <property type="taxonomic scope" value="Bacteria"/>
</dbReference>
<dbReference type="AlphaFoldDB" id="C8NFF8"/>
<sequence length="516" mass="58876">MTDIININERSFVMSFKPLQLYKNYKEACEKFPDCSIFVDTKTSAFPELGTQTTYEATHASIVKRARQLATLGVRQGDKVLLYKSSSVDTYWLAVSVCYLGAIPVMTSFHLSSEVIEIFSERLEKPWILFDDVTAERITPLPEEVKKRAFSVSDVLQADEADVDFNPLPDTEISYMTHTSGTTGVPKLIAHSAISMGWRIAFQQSIMEKMDRVDLLAFHISPVHSRFNIGMSSLMNLGYPYFYIADPSVQNVEKVLQHHSPLAIETHPNNFVQWAHLAKEKPHLFENTRYYHSTFDAINKEIMATFLRTNKEGNGIYLQIYGQSECGPAIVRKHTLESLPTTDVRNMGVGYLDFTKARIANEHGTPLPVNTPGNIHLFSKGRAVTYYKEEDRFNANVYGDWWDTGDYGYINESGELILQDRQVDLVESLPSTLAIEDFLLDTHDWIEEIVIVKDPNGYPQPVVAVKGDGEFLWDAWWKTLVNLPHLNEPIILPFDEFPRTATMKVQRRALEQQLFQ</sequence>
<dbReference type="SUPFAM" id="SSF56801">
    <property type="entry name" value="Acetyl-CoA synthetase-like"/>
    <property type="match status" value="1"/>
</dbReference>
<evidence type="ECO:0000313" key="3">
    <source>
        <dbReference type="Proteomes" id="UP000005926"/>
    </source>
</evidence>
<reference evidence="2 3" key="1">
    <citation type="submission" date="2009-08" db="EMBL/GenBank/DDBJ databases">
        <authorList>
            <person name="Muzny D."/>
            <person name="Qin X."/>
            <person name="Deng J."/>
            <person name="Jiang H."/>
            <person name="Liu Y."/>
            <person name="Qu J."/>
            <person name="Song X.-Z."/>
            <person name="Zhang L."/>
            <person name="Thornton R."/>
            <person name="Coyle M."/>
            <person name="Francisco L."/>
            <person name="Jackson L."/>
            <person name="Javaid M."/>
            <person name="Korchina V."/>
            <person name="Kovar C."/>
            <person name="Mata R."/>
            <person name="Mathew T."/>
            <person name="Ngo R."/>
            <person name="Nguyen L."/>
            <person name="Nguyen N."/>
            <person name="Okwuonu G."/>
            <person name="Ongeri F."/>
            <person name="Pham C."/>
            <person name="Simmons D."/>
            <person name="Wilczek-Boney K."/>
            <person name="Hale W."/>
            <person name="Jakkamsetti A."/>
            <person name="Pham P."/>
            <person name="Ruth R."/>
            <person name="San Lucas F."/>
            <person name="Warren J."/>
            <person name="Zhang J."/>
            <person name="Zhao Z."/>
            <person name="Zhou C."/>
            <person name="Zhu D."/>
            <person name="Lee S."/>
            <person name="Bess C."/>
            <person name="Blankenburg K."/>
            <person name="Forbes L."/>
            <person name="Fu Q."/>
            <person name="Gubbala S."/>
            <person name="Hirani K."/>
            <person name="Jayaseelan J.C."/>
            <person name="Lara F."/>
            <person name="Munidasa M."/>
            <person name="Palculict T."/>
            <person name="Patil S."/>
            <person name="Pu L.-L."/>
            <person name="Saada N."/>
            <person name="Tang L."/>
            <person name="Weissenberger G."/>
            <person name="Zhu Y."/>
            <person name="Hemphill L."/>
            <person name="Shang Y."/>
            <person name="Youmans B."/>
            <person name="Ayvaz T."/>
            <person name="Ross M."/>
            <person name="Santibanez J."/>
            <person name="Aqrawi P."/>
            <person name="Gross S."/>
            <person name="Joshi V."/>
            <person name="Fowler G."/>
            <person name="Nazareth L."/>
            <person name="Reid J."/>
            <person name="Worley K."/>
            <person name="Petrosino J."/>
            <person name="Highlander S."/>
            <person name="Gibbs R."/>
        </authorList>
    </citation>
    <scope>NUCLEOTIDE SEQUENCE [LARGE SCALE GENOMIC DNA]</scope>
    <source>
        <strain evidence="2 3">ATCC 49175</strain>
    </source>
</reference>
<dbReference type="Gene3D" id="3.40.50.12780">
    <property type="entry name" value="N-terminal domain of ligase-like"/>
    <property type="match status" value="1"/>
</dbReference>
<dbReference type="EMBL" id="ACKZ01000013">
    <property type="protein sequence ID" value="EEW37687.1"/>
    <property type="molecule type" value="Genomic_DNA"/>
</dbReference>
<dbReference type="PROSITE" id="PS00455">
    <property type="entry name" value="AMP_BINDING"/>
    <property type="match status" value="1"/>
</dbReference>
<dbReference type="PANTHER" id="PTHR43767:SF1">
    <property type="entry name" value="NONRIBOSOMAL PEPTIDE SYNTHASE PES1 (EUROFUNG)-RELATED"/>
    <property type="match status" value="1"/>
</dbReference>
<comment type="caution">
    <text evidence="2">The sequence shown here is derived from an EMBL/GenBank/DDBJ whole genome shotgun (WGS) entry which is preliminary data.</text>
</comment>